<dbReference type="EMBL" id="QKTW01000026">
    <property type="protein sequence ID" value="PZF71171.1"/>
    <property type="molecule type" value="Genomic_DNA"/>
</dbReference>
<dbReference type="AlphaFoldDB" id="A0A2W2A7F4"/>
<reference evidence="1 2" key="1">
    <citation type="submission" date="2018-06" db="EMBL/GenBank/DDBJ databases">
        <title>Mucibacter soli gen. nov., sp. nov., a new member of the family Chitinophagaceae producing mucin.</title>
        <authorList>
            <person name="Kim M.-K."/>
            <person name="Park S."/>
            <person name="Kim T.-S."/>
            <person name="Joung Y."/>
            <person name="Han J.-H."/>
            <person name="Kim S.B."/>
        </authorList>
    </citation>
    <scope>NUCLEOTIDE SEQUENCE [LARGE SCALE GENOMIC DNA]</scope>
    <source>
        <strain evidence="1 2">R1-15</strain>
    </source>
</reference>
<gene>
    <name evidence="1" type="ORF">DN068_19540</name>
</gene>
<comment type="caution">
    <text evidence="1">The sequence shown here is derived from an EMBL/GenBank/DDBJ whole genome shotgun (WGS) entry which is preliminary data.</text>
</comment>
<evidence type="ECO:0000313" key="1">
    <source>
        <dbReference type="EMBL" id="PZF71171.1"/>
    </source>
</evidence>
<sequence>MVVQSNGKFLFGSSLANGDRGVGAVQWEVADNDAPLITAHGTLKLDPRDASSSFFVGQEIYQAGITAGNGIALQIGQGNTIKNTGKLRFVYAGNSSDNNRLTLGFHTNDDILNVMAGGNVGIGTVSPGSKLEVLSGANYPSSGARFAGNANDFNISVANTGTGGQDYRLVSTSSASDAPSSFQIVNRSNSNISAFTIAASGNVGLGVNVPTQALDILGGSALIRNGNSSSSYAKSQIMFGWNNTNTYRHAIKTRHEAGYTTGNSIDFYLWKQGVDAPTAEPSLNVMSLLGNGNVGIGTNSPSYKLEVVQTGTRTAAGNPITFDGQQSWLASSLRVTNSGSNTSSVYTGRMGIQTWGPDANNQKYPFLNIETLQPNMPIIMEVNEKATMQVFQNQVLIGSDLPFPSSDAVIPYSGLNYTLGVRGRIVSSGITCKDLSQWSDFVFNEDYTLKSLDEVADYVAANKHLPDVPSAKDVVENGIDVSEMLKIQMQKIEELTLYSIQQQKQLAVQQEQISKLQHQLTGKK</sequence>
<evidence type="ECO:0000313" key="2">
    <source>
        <dbReference type="Proteomes" id="UP000248745"/>
    </source>
</evidence>
<protein>
    <recommendedName>
        <fullName evidence="3">Peptidase S74 domain-containing protein</fullName>
    </recommendedName>
</protein>
<evidence type="ECO:0008006" key="3">
    <source>
        <dbReference type="Google" id="ProtNLM"/>
    </source>
</evidence>
<keyword evidence="2" id="KW-1185">Reference proteome</keyword>
<organism evidence="1 2">
    <name type="scientific">Taibaiella soli</name>
    <dbReference type="NCBI Taxonomy" id="1649169"/>
    <lineage>
        <taxon>Bacteria</taxon>
        <taxon>Pseudomonadati</taxon>
        <taxon>Bacteroidota</taxon>
        <taxon>Chitinophagia</taxon>
        <taxon>Chitinophagales</taxon>
        <taxon>Chitinophagaceae</taxon>
        <taxon>Taibaiella</taxon>
    </lineage>
</organism>
<dbReference type="Proteomes" id="UP000248745">
    <property type="component" value="Unassembled WGS sequence"/>
</dbReference>
<proteinExistence type="predicted"/>
<accession>A0A2W2A7F4</accession>
<name>A0A2W2A7F4_9BACT</name>